<dbReference type="GO" id="GO:0006334">
    <property type="term" value="P:nucleosome assembly"/>
    <property type="evidence" value="ECO:0007669"/>
    <property type="project" value="InterPro"/>
</dbReference>
<dbReference type="InterPro" id="IPR037231">
    <property type="entry name" value="NAP-like_sf"/>
</dbReference>
<protein>
    <submittedName>
        <fullName evidence="3">Uncharacterized protein</fullName>
    </submittedName>
</protein>
<dbReference type="Gene3D" id="1.20.5.1500">
    <property type="match status" value="2"/>
</dbReference>
<evidence type="ECO:0000256" key="2">
    <source>
        <dbReference type="RuleBase" id="RU003876"/>
    </source>
</evidence>
<dbReference type="PANTHER" id="PTHR11875">
    <property type="entry name" value="TESTIS-SPECIFIC Y-ENCODED PROTEIN"/>
    <property type="match status" value="1"/>
</dbReference>
<evidence type="ECO:0000256" key="1">
    <source>
        <dbReference type="ARBA" id="ARBA00009947"/>
    </source>
</evidence>
<dbReference type="SUPFAM" id="SSF143113">
    <property type="entry name" value="NAP-like"/>
    <property type="match status" value="2"/>
</dbReference>
<organism evidence="3 4">
    <name type="scientific">Artemia franciscana</name>
    <name type="common">Brine shrimp</name>
    <name type="synonym">Artemia sanfranciscana</name>
    <dbReference type="NCBI Taxonomy" id="6661"/>
    <lineage>
        <taxon>Eukaryota</taxon>
        <taxon>Metazoa</taxon>
        <taxon>Ecdysozoa</taxon>
        <taxon>Arthropoda</taxon>
        <taxon>Crustacea</taxon>
        <taxon>Branchiopoda</taxon>
        <taxon>Anostraca</taxon>
        <taxon>Artemiidae</taxon>
        <taxon>Artemia</taxon>
    </lineage>
</organism>
<reference evidence="3" key="1">
    <citation type="submission" date="2023-07" db="EMBL/GenBank/DDBJ databases">
        <title>Chromosome-level genome assembly of Artemia franciscana.</title>
        <authorList>
            <person name="Jo E."/>
        </authorList>
    </citation>
    <scope>NUCLEOTIDE SEQUENCE</scope>
    <source>
        <tissue evidence="3">Whole body</tissue>
    </source>
</reference>
<evidence type="ECO:0000313" key="4">
    <source>
        <dbReference type="Proteomes" id="UP001187531"/>
    </source>
</evidence>
<gene>
    <name evidence="3" type="ORF">QYM36_018867</name>
</gene>
<comment type="caution">
    <text evidence="3">The sequence shown here is derived from an EMBL/GenBank/DDBJ whole genome shotgun (WGS) entry which is preliminary data.</text>
</comment>
<dbReference type="EMBL" id="JAVRJZ010000284">
    <property type="protein sequence ID" value="KAK2702523.1"/>
    <property type="molecule type" value="Genomic_DNA"/>
</dbReference>
<keyword evidence="4" id="KW-1185">Reference proteome</keyword>
<dbReference type="AlphaFoldDB" id="A0AA88KR99"/>
<dbReference type="Pfam" id="PF00956">
    <property type="entry name" value="NAP"/>
    <property type="match status" value="2"/>
</dbReference>
<dbReference type="Proteomes" id="UP001187531">
    <property type="component" value="Unassembled WGS sequence"/>
</dbReference>
<evidence type="ECO:0000313" key="3">
    <source>
        <dbReference type="EMBL" id="KAK2702523.1"/>
    </source>
</evidence>
<name>A0AA88KR99_ARTSF</name>
<sequence>MLPEDVKRRIRSLKNLQLEAIKEQAKFFNEAYELEVKCHQRNLPLYEQIAMTTGQKIVDGVYKPSEAETQVKLDEENEKLSEEMKAKAKICKSEKYEEIFHKDVKDIPEFWLTMLPEDVKRRIRSLKNLQLEAIKEQAKFFNEAYELEVKCHQRNLPLYEQRQKIVNGIYEPSEAETQWNLDEENENLSKEVKAEAKTAKREKKGEIFPKDVKGIPKFWLTVLKNVYIFKNIIQEFLFMRRGKVLEEEEEESQLTDEESSDEELKFIEKNKTLEDLLKENNFQLTIGSI</sequence>
<accession>A0AA88KR99</accession>
<dbReference type="InterPro" id="IPR002164">
    <property type="entry name" value="NAP_family"/>
</dbReference>
<comment type="similarity">
    <text evidence="1 2">Belongs to the nucleosome assembly protein (NAP) family.</text>
</comment>
<proteinExistence type="inferred from homology"/>
<dbReference type="GO" id="GO:0005634">
    <property type="term" value="C:nucleus"/>
    <property type="evidence" value="ECO:0007669"/>
    <property type="project" value="InterPro"/>
</dbReference>